<dbReference type="RefSeq" id="WP_322467948.1">
    <property type="nucleotide sequence ID" value="NZ_JAXOJX010000072.1"/>
</dbReference>
<dbReference type="SUPFAM" id="SSF48179">
    <property type="entry name" value="6-phosphogluconate dehydrogenase C-terminal domain-like"/>
    <property type="match status" value="2"/>
</dbReference>
<evidence type="ECO:0000259" key="11">
    <source>
        <dbReference type="Pfam" id="PF00725"/>
    </source>
</evidence>
<dbReference type="InterPro" id="IPR036291">
    <property type="entry name" value="NAD(P)-bd_dom_sf"/>
</dbReference>
<dbReference type="InterPro" id="IPR006108">
    <property type="entry name" value="3HC_DH_C"/>
</dbReference>
<evidence type="ECO:0000256" key="9">
    <source>
        <dbReference type="ARBA" id="ARBA00023268"/>
    </source>
</evidence>
<comment type="caution">
    <text evidence="13">The sequence shown here is derived from an EMBL/GenBank/DDBJ whole genome shotgun (WGS) entry which is preliminary data.</text>
</comment>
<dbReference type="InterPro" id="IPR006176">
    <property type="entry name" value="3-OHacyl-CoA_DH_NAD-bd"/>
</dbReference>
<comment type="similarity">
    <text evidence="2">In the central section; belongs to the 3-hydroxyacyl-CoA dehydrogenase family.</text>
</comment>
<dbReference type="SUPFAM" id="SSF52096">
    <property type="entry name" value="ClpP/crotonase"/>
    <property type="match status" value="1"/>
</dbReference>
<sequence>MFESKTLRLAPLHGGLFELCFDRTGESINKFDRRAIEDLQQAVDRLRTDPAVRGLLVTSAKDSFSVGADIFELRNMFERPEAEIRALVREQSVIFTALSQLPFPSVAAINGMALGGGFEAALACDRRVMADGAVVGLPEVTLGIMPGYGGSVRLPRIAGCATALEWVTSGAPQQAAAALHAGAVDDVVAPEALRATALAWLGEAAGGQQDWQARRARVAGPVELTPTVLEQARAAATKAIRHYSAAAAFMQFLADTAGLEAQAALQEEPRVFAWLCKTETAASLVRLFVNEQFLKKKAKGYAKLARPVQQAAVVGAGIMGGGIAYTSAVRGTIVLMKDIAQPALDLGLAEADKLLAKQMEAGRMKAEKAKQVRASIRAQLNFAGFDEADLVVEAIVENLAIKKKVLAEVETLVKPEAIIASNTSSLSIAEMATALQRPQNFVGMHFFNPVPQMPLVEVIRGPATDPVAAATTAGHALAMGKTPILVQDCPGFLVNRIFIPYCLAFLRLVHDGADYQHVDRVMEAFGWPMGPAYLADVVGMDTLVHVLHVIAAGYGARMRPSFPLAVELLVDHKRLGQKSGAGFYRHESDANGKPRKLVDESTATLISTVQPNGPCSFSDQEIVDRMMLPMVLEAARCLDEGVAESAIEVDMGLILGLGFPRHLGGVLHWADRTGLPEIVRRCERYKAVSPLYAPAQTFLRRAAAGTRFHD</sequence>
<evidence type="ECO:0000313" key="14">
    <source>
        <dbReference type="Proteomes" id="UP001293718"/>
    </source>
</evidence>
<feature type="domain" description="3-hydroxyacyl-CoA dehydrogenase C-terminal" evidence="11">
    <location>
        <begin position="491"/>
        <end position="585"/>
    </location>
</feature>
<keyword evidence="4" id="KW-0442">Lipid degradation</keyword>
<evidence type="ECO:0000259" key="12">
    <source>
        <dbReference type="Pfam" id="PF02737"/>
    </source>
</evidence>
<dbReference type="Pfam" id="PF00378">
    <property type="entry name" value="ECH_1"/>
    <property type="match status" value="1"/>
</dbReference>
<keyword evidence="6" id="KW-0520">NAD</keyword>
<dbReference type="SUPFAM" id="SSF51735">
    <property type="entry name" value="NAD(P)-binding Rossmann-fold domains"/>
    <property type="match status" value="1"/>
</dbReference>
<accession>A0ABU5INP9</accession>
<reference evidence="13 14" key="1">
    <citation type="submission" date="2023-11" db="EMBL/GenBank/DDBJ databases">
        <title>Draft genome of Azohydromonas lata strain H1 (DSM1123), a polyhydroxyalkanoate producer.</title>
        <authorList>
            <person name="Traversa D."/>
            <person name="D'Addabbo P."/>
            <person name="Pazzani C."/>
            <person name="Manzari C."/>
            <person name="Chiara M."/>
            <person name="Scrascia M."/>
        </authorList>
    </citation>
    <scope>NUCLEOTIDE SEQUENCE [LARGE SCALE GENOMIC DNA]</scope>
    <source>
        <strain evidence="13 14">H1</strain>
    </source>
</reference>
<dbReference type="Gene3D" id="3.90.226.10">
    <property type="entry name" value="2-enoyl-CoA Hydratase, Chain A, domain 1"/>
    <property type="match status" value="1"/>
</dbReference>
<proteinExistence type="inferred from homology"/>
<dbReference type="PANTHER" id="PTHR43612">
    <property type="entry name" value="TRIFUNCTIONAL ENZYME SUBUNIT ALPHA"/>
    <property type="match status" value="1"/>
</dbReference>
<dbReference type="InterPro" id="IPR029045">
    <property type="entry name" value="ClpP/crotonase-like_dom_sf"/>
</dbReference>
<comment type="catalytic activity">
    <reaction evidence="10">
        <text>a (3S)-3-hydroxyacyl-CoA + NAD(+) = a 3-oxoacyl-CoA + NADH + H(+)</text>
        <dbReference type="Rhea" id="RHEA:22432"/>
        <dbReference type="ChEBI" id="CHEBI:15378"/>
        <dbReference type="ChEBI" id="CHEBI:57318"/>
        <dbReference type="ChEBI" id="CHEBI:57540"/>
        <dbReference type="ChEBI" id="CHEBI:57945"/>
        <dbReference type="ChEBI" id="CHEBI:90726"/>
        <dbReference type="EC" id="1.1.1.35"/>
    </reaction>
</comment>
<evidence type="ECO:0000256" key="4">
    <source>
        <dbReference type="ARBA" id="ARBA00022963"/>
    </source>
</evidence>
<evidence type="ECO:0000256" key="3">
    <source>
        <dbReference type="ARBA" id="ARBA00022832"/>
    </source>
</evidence>
<keyword evidence="5" id="KW-0560">Oxidoreductase</keyword>
<evidence type="ECO:0000313" key="13">
    <source>
        <dbReference type="EMBL" id="MDZ5460526.1"/>
    </source>
</evidence>
<evidence type="ECO:0000256" key="7">
    <source>
        <dbReference type="ARBA" id="ARBA00023098"/>
    </source>
</evidence>
<name>A0ABU5INP9_9BURK</name>
<dbReference type="Pfam" id="PF02737">
    <property type="entry name" value="3HCDH_N"/>
    <property type="match status" value="1"/>
</dbReference>
<comment type="pathway">
    <text evidence="1">Lipid metabolism; fatty acid beta-oxidation.</text>
</comment>
<keyword evidence="8" id="KW-0456">Lyase</keyword>
<organism evidence="13 14">
    <name type="scientific">Azohydromonas lata</name>
    <dbReference type="NCBI Taxonomy" id="45677"/>
    <lineage>
        <taxon>Bacteria</taxon>
        <taxon>Pseudomonadati</taxon>
        <taxon>Pseudomonadota</taxon>
        <taxon>Betaproteobacteria</taxon>
        <taxon>Burkholderiales</taxon>
        <taxon>Sphaerotilaceae</taxon>
        <taxon>Azohydromonas</taxon>
    </lineage>
</organism>
<dbReference type="InterPro" id="IPR001753">
    <property type="entry name" value="Enoyl-CoA_hydra/iso"/>
</dbReference>
<evidence type="ECO:0000256" key="10">
    <source>
        <dbReference type="ARBA" id="ARBA00049556"/>
    </source>
</evidence>
<keyword evidence="14" id="KW-1185">Reference proteome</keyword>
<keyword evidence="3" id="KW-0276">Fatty acid metabolism</keyword>
<keyword evidence="7" id="KW-0443">Lipid metabolism</keyword>
<gene>
    <name evidence="13" type="primary">fadB</name>
    <name evidence="13" type="ORF">SM757_28490</name>
</gene>
<feature type="domain" description="3-hydroxyacyl-CoA dehydrogenase NAD binding" evidence="12">
    <location>
        <begin position="311"/>
        <end position="489"/>
    </location>
</feature>
<evidence type="ECO:0000256" key="8">
    <source>
        <dbReference type="ARBA" id="ARBA00023239"/>
    </source>
</evidence>
<dbReference type="InterPro" id="IPR050136">
    <property type="entry name" value="FA_oxidation_alpha_subunit"/>
</dbReference>
<dbReference type="Gene3D" id="1.10.1040.50">
    <property type="match status" value="1"/>
</dbReference>
<evidence type="ECO:0000256" key="5">
    <source>
        <dbReference type="ARBA" id="ARBA00023002"/>
    </source>
</evidence>
<dbReference type="NCBIfam" id="NF008727">
    <property type="entry name" value="PRK11730.1"/>
    <property type="match status" value="1"/>
</dbReference>
<dbReference type="Pfam" id="PF00725">
    <property type="entry name" value="3HCDH"/>
    <property type="match status" value="1"/>
</dbReference>
<protein>
    <submittedName>
        <fullName evidence="13">Fatty acid oxidation complex subunit alpha FadB</fullName>
    </submittedName>
</protein>
<keyword evidence="9" id="KW-0511">Multifunctional enzyme</keyword>
<evidence type="ECO:0000256" key="2">
    <source>
        <dbReference type="ARBA" id="ARBA00007005"/>
    </source>
</evidence>
<dbReference type="CDD" id="cd06558">
    <property type="entry name" value="crotonase-like"/>
    <property type="match status" value="1"/>
</dbReference>
<dbReference type="InterPro" id="IPR008927">
    <property type="entry name" value="6-PGluconate_DH-like_C_sf"/>
</dbReference>
<evidence type="ECO:0000256" key="6">
    <source>
        <dbReference type="ARBA" id="ARBA00023027"/>
    </source>
</evidence>
<dbReference type="PANTHER" id="PTHR43612:SF3">
    <property type="entry name" value="TRIFUNCTIONAL ENZYME SUBUNIT ALPHA, MITOCHONDRIAL"/>
    <property type="match status" value="1"/>
</dbReference>
<evidence type="ECO:0000256" key="1">
    <source>
        <dbReference type="ARBA" id="ARBA00005005"/>
    </source>
</evidence>
<dbReference type="EMBL" id="JAXOJX010000072">
    <property type="protein sequence ID" value="MDZ5460526.1"/>
    <property type="molecule type" value="Genomic_DNA"/>
</dbReference>
<dbReference type="Proteomes" id="UP001293718">
    <property type="component" value="Unassembled WGS sequence"/>
</dbReference>
<dbReference type="Gene3D" id="3.40.50.720">
    <property type="entry name" value="NAD(P)-binding Rossmann-like Domain"/>
    <property type="match status" value="1"/>
</dbReference>